<evidence type="ECO:0000256" key="4">
    <source>
        <dbReference type="ARBA" id="ARBA00022989"/>
    </source>
</evidence>
<feature type="domain" description="EamA" evidence="7">
    <location>
        <begin position="149"/>
        <end position="282"/>
    </location>
</feature>
<evidence type="ECO:0000256" key="1">
    <source>
        <dbReference type="ARBA" id="ARBA00004127"/>
    </source>
</evidence>
<feature type="transmembrane region" description="Helical" evidence="6">
    <location>
        <begin position="123"/>
        <end position="141"/>
    </location>
</feature>
<dbReference type="SUPFAM" id="SSF103481">
    <property type="entry name" value="Multidrug resistance efflux transporter EmrE"/>
    <property type="match status" value="2"/>
</dbReference>
<keyword evidence="5 6" id="KW-0472">Membrane</keyword>
<dbReference type="RefSeq" id="WP_000233488.1">
    <property type="nucleotide sequence ID" value="NZ_DALZKM010000113.1"/>
</dbReference>
<name>A0ABU8HVD4_9BACI</name>
<dbReference type="InterPro" id="IPR037185">
    <property type="entry name" value="EmrE-like"/>
</dbReference>
<dbReference type="Pfam" id="PF00892">
    <property type="entry name" value="EamA"/>
    <property type="match status" value="2"/>
</dbReference>
<keyword evidence="4 6" id="KW-1133">Transmembrane helix</keyword>
<feature type="domain" description="EamA" evidence="7">
    <location>
        <begin position="5"/>
        <end position="137"/>
    </location>
</feature>
<gene>
    <name evidence="8" type="ORF">WBS43_18445</name>
</gene>
<comment type="caution">
    <text evidence="8">The sequence shown here is derived from an EMBL/GenBank/DDBJ whole genome shotgun (WGS) entry which is preliminary data.</text>
</comment>
<feature type="transmembrane region" description="Helical" evidence="6">
    <location>
        <begin position="266"/>
        <end position="287"/>
    </location>
</feature>
<evidence type="ECO:0000256" key="6">
    <source>
        <dbReference type="SAM" id="Phobius"/>
    </source>
</evidence>
<evidence type="ECO:0000259" key="7">
    <source>
        <dbReference type="Pfam" id="PF00892"/>
    </source>
</evidence>
<feature type="transmembrane region" description="Helical" evidence="6">
    <location>
        <begin position="241"/>
        <end position="260"/>
    </location>
</feature>
<keyword evidence="3 6" id="KW-0812">Transmembrane</keyword>
<dbReference type="PANTHER" id="PTHR32322">
    <property type="entry name" value="INNER MEMBRANE TRANSPORTER"/>
    <property type="match status" value="1"/>
</dbReference>
<evidence type="ECO:0000313" key="8">
    <source>
        <dbReference type="EMBL" id="MEI5930699.1"/>
    </source>
</evidence>
<feature type="transmembrane region" description="Helical" evidence="6">
    <location>
        <begin position="180"/>
        <end position="199"/>
    </location>
</feature>
<dbReference type="PANTHER" id="PTHR32322:SF2">
    <property type="entry name" value="EAMA DOMAIN-CONTAINING PROTEIN"/>
    <property type="match status" value="1"/>
</dbReference>
<feature type="transmembrane region" description="Helical" evidence="6">
    <location>
        <begin position="65"/>
        <end position="87"/>
    </location>
</feature>
<dbReference type="InterPro" id="IPR050638">
    <property type="entry name" value="AA-Vitamin_Transporters"/>
</dbReference>
<keyword evidence="9" id="KW-1185">Reference proteome</keyword>
<feature type="transmembrane region" description="Helical" evidence="6">
    <location>
        <begin position="32"/>
        <end position="53"/>
    </location>
</feature>
<evidence type="ECO:0000256" key="2">
    <source>
        <dbReference type="ARBA" id="ARBA00007362"/>
    </source>
</evidence>
<comment type="subcellular location">
    <subcellularLocation>
        <location evidence="1">Endomembrane system</location>
        <topology evidence="1">Multi-pass membrane protein</topology>
    </subcellularLocation>
</comment>
<dbReference type="Proteomes" id="UP001365619">
    <property type="component" value="Unassembled WGS sequence"/>
</dbReference>
<reference evidence="8 9" key="1">
    <citation type="submission" date="2024-03" db="EMBL/GenBank/DDBJ databases">
        <title>A Rare Waterborne Outbreak of Bacillus cereus in China: Epidemiologic Survey, Genomic Insights and Virulence Characteristics.</title>
        <authorList>
            <person name="Wang S."/>
        </authorList>
    </citation>
    <scope>NUCLEOTIDE SEQUENCE [LARGE SCALE GENOMIC DNA]</scope>
    <source>
        <strain evidence="8 9">BC008</strain>
    </source>
</reference>
<proteinExistence type="inferred from homology"/>
<dbReference type="InterPro" id="IPR000620">
    <property type="entry name" value="EamA_dom"/>
</dbReference>
<sequence>MVHMEILIGILFSILWASGAIATKIGLLSSSPLMFATTRLISAGLIMFIFTYFIKSNRWPKGVEWKQLVVLGILNTTLYVGCCFLSLKLVSSSLFNLFITVNPFVVALLSSMFLSRKVTKQEWAGMCIAAFGLFIAVYPYLKDTQATVSGIIILAIGMLSMGIGSVCFTKYDMKIDRLVINTWQIIFGSLFAVPLSFLLDTNPYINLDMNFAIGLFWQVVMTSIVSMLLWFYLLKKDPIKANNYLFLTPIFGYLLAWLILKESITIYHLFGAILVIGGLLISGTMNIKDLLRSKTRSEKHNSI</sequence>
<protein>
    <submittedName>
        <fullName evidence="8">DMT family transporter</fullName>
    </submittedName>
</protein>
<feature type="transmembrane region" description="Helical" evidence="6">
    <location>
        <begin position="147"/>
        <end position="168"/>
    </location>
</feature>
<evidence type="ECO:0000256" key="5">
    <source>
        <dbReference type="ARBA" id="ARBA00023136"/>
    </source>
</evidence>
<evidence type="ECO:0000256" key="3">
    <source>
        <dbReference type="ARBA" id="ARBA00022692"/>
    </source>
</evidence>
<dbReference type="EMBL" id="JBBAGW010000006">
    <property type="protein sequence ID" value="MEI5930699.1"/>
    <property type="molecule type" value="Genomic_DNA"/>
</dbReference>
<evidence type="ECO:0000313" key="9">
    <source>
        <dbReference type="Proteomes" id="UP001365619"/>
    </source>
</evidence>
<feature type="transmembrane region" description="Helical" evidence="6">
    <location>
        <begin position="93"/>
        <end position="114"/>
    </location>
</feature>
<feature type="transmembrane region" description="Helical" evidence="6">
    <location>
        <begin position="211"/>
        <end position="234"/>
    </location>
</feature>
<comment type="similarity">
    <text evidence="2">Belongs to the EamA transporter family.</text>
</comment>
<organism evidence="8 9">
    <name type="scientific">Bacillus luti</name>
    <dbReference type="NCBI Taxonomy" id="2026191"/>
    <lineage>
        <taxon>Bacteria</taxon>
        <taxon>Bacillati</taxon>
        <taxon>Bacillota</taxon>
        <taxon>Bacilli</taxon>
        <taxon>Bacillales</taxon>
        <taxon>Bacillaceae</taxon>
        <taxon>Bacillus</taxon>
        <taxon>Bacillus cereus group</taxon>
    </lineage>
</organism>
<accession>A0ABU8HVD4</accession>